<dbReference type="Gene3D" id="1.25.40.10">
    <property type="entry name" value="Tetratricopeptide repeat domain"/>
    <property type="match status" value="1"/>
</dbReference>
<evidence type="ECO:0000313" key="2">
    <source>
        <dbReference type="EMBL" id="EUJ42135.1"/>
    </source>
</evidence>
<dbReference type="InterPro" id="IPR001387">
    <property type="entry name" value="Cro/C1-type_HTH"/>
</dbReference>
<dbReference type="Pfam" id="PF01381">
    <property type="entry name" value="HTH_3"/>
    <property type="match status" value="1"/>
</dbReference>
<dbReference type="SMART" id="SM00530">
    <property type="entry name" value="HTH_XRE"/>
    <property type="match status" value="1"/>
</dbReference>
<dbReference type="InterPro" id="IPR010982">
    <property type="entry name" value="Lambda_DNA-bd_dom_sf"/>
</dbReference>
<protein>
    <submittedName>
        <fullName evidence="2">Lambda repressor-like, DNA-binding domain protein</fullName>
    </submittedName>
</protein>
<reference evidence="2 3" key="1">
    <citation type="submission" date="2012-12" db="EMBL/GenBank/DDBJ databases">
        <title>Novel taxa of Listeriaceae from agricultural environments in the United States.</title>
        <authorList>
            <person name="den Bakker H.C."/>
            <person name="Allred A."/>
            <person name="Warchocki S."/>
            <person name="Wright E.M."/>
            <person name="Burrell A."/>
            <person name="Nightingale K.K."/>
            <person name="Kephart D."/>
            <person name="Wiedmann M."/>
        </authorList>
    </citation>
    <scope>NUCLEOTIDE SEQUENCE [LARGE SCALE GENOMIC DNA]</scope>
    <source>
        <strain evidence="2 3">FSL F6-1037</strain>
    </source>
</reference>
<evidence type="ECO:0000313" key="3">
    <source>
        <dbReference type="Proteomes" id="UP000019243"/>
    </source>
</evidence>
<dbReference type="GO" id="GO:0003677">
    <property type="term" value="F:DNA binding"/>
    <property type="evidence" value="ECO:0007669"/>
    <property type="project" value="UniProtKB-KW"/>
</dbReference>
<dbReference type="OrthoDB" id="252257at2"/>
<dbReference type="InterPro" id="IPR011990">
    <property type="entry name" value="TPR-like_helical_dom_sf"/>
</dbReference>
<dbReference type="STRING" id="1265861.BCAMP_00010"/>
<dbReference type="SUPFAM" id="SSF47413">
    <property type="entry name" value="lambda repressor-like DNA-binding domains"/>
    <property type="match status" value="1"/>
</dbReference>
<dbReference type="CDD" id="cd00093">
    <property type="entry name" value="HTH_XRE"/>
    <property type="match status" value="1"/>
</dbReference>
<organism evidence="2 3">
    <name type="scientific">Brochothrix campestris FSL F6-1037</name>
    <dbReference type="NCBI Taxonomy" id="1265861"/>
    <lineage>
        <taxon>Bacteria</taxon>
        <taxon>Bacillati</taxon>
        <taxon>Bacillota</taxon>
        <taxon>Bacilli</taxon>
        <taxon>Bacillales</taxon>
        <taxon>Listeriaceae</taxon>
        <taxon>Brochothrix</taxon>
    </lineage>
</organism>
<gene>
    <name evidence="2" type="ORF">BCAMP_00010</name>
</gene>
<keyword evidence="2" id="KW-0238">DNA-binding</keyword>
<evidence type="ECO:0000259" key="1">
    <source>
        <dbReference type="PROSITE" id="PS50943"/>
    </source>
</evidence>
<comment type="caution">
    <text evidence="2">The sequence shown here is derived from an EMBL/GenBank/DDBJ whole genome shotgun (WGS) entry which is preliminary data.</text>
</comment>
<dbReference type="PROSITE" id="PS50943">
    <property type="entry name" value="HTH_CROC1"/>
    <property type="match status" value="1"/>
</dbReference>
<dbReference type="EMBL" id="AODH01000001">
    <property type="protein sequence ID" value="EUJ42135.1"/>
    <property type="molecule type" value="Genomic_DNA"/>
</dbReference>
<accession>W7CZD9</accession>
<dbReference type="RefSeq" id="WP_035312693.1">
    <property type="nucleotide sequence ID" value="NZ_AODH01000001.1"/>
</dbReference>
<dbReference type="PANTHER" id="PTHR37038">
    <property type="entry name" value="TRANSCRIPTIONAL REGULATOR-RELATED"/>
    <property type="match status" value="1"/>
</dbReference>
<keyword evidence="3" id="KW-1185">Reference proteome</keyword>
<feature type="domain" description="HTH cro/C1-type" evidence="1">
    <location>
        <begin position="6"/>
        <end position="59"/>
    </location>
</feature>
<proteinExistence type="predicted"/>
<dbReference type="PANTHER" id="PTHR37038:SF14">
    <property type="entry name" value="TRANSCRIPTIONAL ACTIVATOR"/>
    <property type="match status" value="1"/>
</dbReference>
<dbReference type="Proteomes" id="UP000019243">
    <property type="component" value="Unassembled WGS sequence"/>
</dbReference>
<name>W7CZD9_9LIST</name>
<dbReference type="AlphaFoldDB" id="W7CZD9"/>
<sequence length="72" mass="8007">MLGDYLKAARKVAKLSQTTVSEQCCSVRQLSRIENNQSLPSLDLFILLIDKLDIDVAEVVTVLKQQLGSEET</sequence>
<dbReference type="InterPro" id="IPR053163">
    <property type="entry name" value="HTH-type_regulator_Rgg"/>
</dbReference>